<dbReference type="SUPFAM" id="SSF82607">
    <property type="entry name" value="YbaB-like"/>
    <property type="match status" value="1"/>
</dbReference>
<feature type="compositionally biased region" description="Basic and acidic residues" evidence="1">
    <location>
        <begin position="104"/>
        <end position="122"/>
    </location>
</feature>
<evidence type="ECO:0000313" key="2">
    <source>
        <dbReference type="EMBL" id="PPJ35979.1"/>
    </source>
</evidence>
<dbReference type="Proteomes" id="UP000239874">
    <property type="component" value="Unassembled WGS sequence"/>
</dbReference>
<dbReference type="EMBL" id="PSZC01000017">
    <property type="protein sequence ID" value="PPJ35979.1"/>
    <property type="molecule type" value="Genomic_DNA"/>
</dbReference>
<accession>A0A2S6AL71</accession>
<feature type="region of interest" description="Disordered" evidence="1">
    <location>
        <begin position="104"/>
        <end position="130"/>
    </location>
</feature>
<comment type="caution">
    <text evidence="2">The sequence shown here is derived from an EMBL/GenBank/DDBJ whole genome shotgun (WGS) entry which is preliminary data.</text>
</comment>
<gene>
    <name evidence="2" type="ORF">C5E45_23045</name>
</gene>
<organism evidence="2 3">
    <name type="scientific">Nocardia nova</name>
    <dbReference type="NCBI Taxonomy" id="37330"/>
    <lineage>
        <taxon>Bacteria</taxon>
        <taxon>Bacillati</taxon>
        <taxon>Actinomycetota</taxon>
        <taxon>Actinomycetes</taxon>
        <taxon>Mycobacteriales</taxon>
        <taxon>Nocardiaceae</taxon>
        <taxon>Nocardia</taxon>
    </lineage>
</organism>
<sequence>MADIREWEQRLQRELDEIRRSSRQLSEAVGSVRGRCQLQGLSVEVDANGNITDLQIAPGALRWTSEQLSRAIRSAHRKARADATARIENLVRRCEPRIREQFELLADRESTPPEPPPHRPMTEAEIQAADDAYFERMNRGGWTQ</sequence>
<dbReference type="InterPro" id="IPR036894">
    <property type="entry name" value="YbaB-like_sf"/>
</dbReference>
<dbReference type="Pfam" id="PF02575">
    <property type="entry name" value="YbaB_DNA_bd"/>
    <property type="match status" value="1"/>
</dbReference>
<dbReference type="InterPro" id="IPR004401">
    <property type="entry name" value="YbaB/EbfC"/>
</dbReference>
<name>A0A2S6AL71_9NOCA</name>
<evidence type="ECO:0000313" key="3">
    <source>
        <dbReference type="Proteomes" id="UP000239874"/>
    </source>
</evidence>
<evidence type="ECO:0008006" key="4">
    <source>
        <dbReference type="Google" id="ProtNLM"/>
    </source>
</evidence>
<dbReference type="Gene3D" id="3.30.1310.10">
    <property type="entry name" value="Nucleoid-associated protein YbaB-like domain"/>
    <property type="match status" value="1"/>
</dbReference>
<dbReference type="RefSeq" id="WP_104375098.1">
    <property type="nucleotide sequence ID" value="NZ_PSZC01000017.1"/>
</dbReference>
<dbReference type="GO" id="GO:0003677">
    <property type="term" value="F:DNA binding"/>
    <property type="evidence" value="ECO:0007669"/>
    <property type="project" value="InterPro"/>
</dbReference>
<protein>
    <recommendedName>
        <fullName evidence="4">YbaB/EbfC family DNA-binding protein</fullName>
    </recommendedName>
</protein>
<proteinExistence type="predicted"/>
<dbReference type="OrthoDB" id="4556076at2"/>
<dbReference type="AlphaFoldDB" id="A0A2S6AL71"/>
<reference evidence="2 3" key="1">
    <citation type="submission" date="2018-02" db="EMBL/GenBank/DDBJ databases">
        <title>8 Nocardia nova and 1 Nocardia cyriacigeorgica strain used for evolution to TMP-SMX.</title>
        <authorList>
            <person name="Mehta H."/>
            <person name="Weng J."/>
            <person name="Shamoo Y."/>
        </authorList>
    </citation>
    <scope>NUCLEOTIDE SEQUENCE [LARGE SCALE GENOMIC DNA]</scope>
    <source>
        <strain evidence="2 3">MDA3139</strain>
    </source>
</reference>
<evidence type="ECO:0000256" key="1">
    <source>
        <dbReference type="SAM" id="MobiDB-lite"/>
    </source>
</evidence>